<dbReference type="AlphaFoldDB" id="A0AAD7NAU9"/>
<organism evidence="3 4">
    <name type="scientific">Mycena metata</name>
    <dbReference type="NCBI Taxonomy" id="1033252"/>
    <lineage>
        <taxon>Eukaryota</taxon>
        <taxon>Fungi</taxon>
        <taxon>Dikarya</taxon>
        <taxon>Basidiomycota</taxon>
        <taxon>Agaricomycotina</taxon>
        <taxon>Agaricomycetes</taxon>
        <taxon>Agaricomycetidae</taxon>
        <taxon>Agaricales</taxon>
        <taxon>Marasmiineae</taxon>
        <taxon>Mycenaceae</taxon>
        <taxon>Mycena</taxon>
    </lineage>
</organism>
<protein>
    <submittedName>
        <fullName evidence="3">Uncharacterized protein</fullName>
    </submittedName>
</protein>
<accession>A0AAD7NAU9</accession>
<comment type="caution">
    <text evidence="3">The sequence shown here is derived from an EMBL/GenBank/DDBJ whole genome shotgun (WGS) entry which is preliminary data.</text>
</comment>
<evidence type="ECO:0000256" key="1">
    <source>
        <dbReference type="SAM" id="MobiDB-lite"/>
    </source>
</evidence>
<feature type="compositionally biased region" description="Polar residues" evidence="1">
    <location>
        <begin position="120"/>
        <end position="149"/>
    </location>
</feature>
<feature type="compositionally biased region" description="Low complexity" evidence="1">
    <location>
        <begin position="151"/>
        <end position="168"/>
    </location>
</feature>
<keyword evidence="2" id="KW-1133">Transmembrane helix</keyword>
<sequence length="1157" mass="126523">MPEKKKFTEFTTHAFVAENADGTPKYSGLIERRILRALIFSASVASIPGWPTLPTGNSPLKPVCLPVAKLWTGVAAVFGLTETTASHAPASFPATSDSAETHRHAPTTAFTGLPRPVSLPRTTSVQNTRTLTVRDAVQSQRRVSIQRTLHPNAPGGSSSASSNSVVTTPTKRKSGPPRPYSRTTATLSSLDDFSLAAVVNSAPLIVVILPKVLETSDYIDMLDLSPRYTWKGGADMEIAQLTLKRANLVFVVDVDLNGPIFETINEGFVTHCRTHNIHYVAPPRPVENTPNTMAWVLLGPKGRTGNRVWVEDPKGLTRFTFTLSNISALPFSYTSNHLGEGPLILIAPKLRNLYGPIDPLFDPVNRLPEHVLAHRCFGRRICHTILASLGHDPKPVCGPLCAPSLDPVPRSTTRRPAPDIQVMSDSDDDDEFPDPAALTDELDMAEASPRPASTIVTRSVRRQQWQEEAAMLASPVVPAPTIASVIAAPQPVPVPVLVAPTIMPFIPGPLLATAMELTSISVKPRSFSGPDGPLDLTLQSPGSGANSFAAWQDHMLIPHETGDYVSINARSVDEGALALITLSFWLFAGCPTGGLKLKEVLQEQFASPRPTVMGFTSSMGALFGLRVSIALGFGKGPRNEVVAEAVKILLVDGRFWTQRENYKALSLHPSRSGVPARACVLKATGLILLLHVLFIGAPVVISPFLFSTLFDGRNAAAKFDPEFLSRFIPHGSLSLIKRLQRVAIYMPLYTSASEDCVEYQVLLNVPDVDPTMISPRRSQAEHDGVCSTVISYVTLGTVDIEHHPDFQFISDGFNVVVDPFDGQEHPHHILEWFATPARELILAAFDRQIKTPADVVSHLEFTQTNPEDDPWMENQEIVALVTRFVTHYLMGVGHPVDPHQVIHALIDDNGTVDNSVLRATLFLSVVTGASILPVSPTWTVKCLITHDWSQDYPTTDAAGRDDYGPEVLVSFRSCLKTFAITNNARLRHVLLSETPVDGRDTELGRFIHAALLASRAGYTAAIMSGSELPSPPPAAGTLHPLIFPPLSPSDRYFRYPPWEAQMNDTEPNPFNVNATPQPDNWQRAMDDLQAMDDLEAYLQTSHTDPSTDPSLASSPAPFGLTRVLISRKFQTELQLNLESYIRRRRDTQESNQFQLLR</sequence>
<evidence type="ECO:0000313" key="3">
    <source>
        <dbReference type="EMBL" id="KAJ7752980.1"/>
    </source>
</evidence>
<reference evidence="3" key="1">
    <citation type="submission" date="2023-03" db="EMBL/GenBank/DDBJ databases">
        <title>Massive genome expansion in bonnet fungi (Mycena s.s.) driven by repeated elements and novel gene families across ecological guilds.</title>
        <authorList>
            <consortium name="Lawrence Berkeley National Laboratory"/>
            <person name="Harder C.B."/>
            <person name="Miyauchi S."/>
            <person name="Viragh M."/>
            <person name="Kuo A."/>
            <person name="Thoen E."/>
            <person name="Andreopoulos B."/>
            <person name="Lu D."/>
            <person name="Skrede I."/>
            <person name="Drula E."/>
            <person name="Henrissat B."/>
            <person name="Morin E."/>
            <person name="Kohler A."/>
            <person name="Barry K."/>
            <person name="LaButti K."/>
            <person name="Morin E."/>
            <person name="Salamov A."/>
            <person name="Lipzen A."/>
            <person name="Mereny Z."/>
            <person name="Hegedus B."/>
            <person name="Baldrian P."/>
            <person name="Stursova M."/>
            <person name="Weitz H."/>
            <person name="Taylor A."/>
            <person name="Grigoriev I.V."/>
            <person name="Nagy L.G."/>
            <person name="Martin F."/>
            <person name="Kauserud H."/>
        </authorList>
    </citation>
    <scope>NUCLEOTIDE SEQUENCE</scope>
    <source>
        <strain evidence="3">CBHHK182m</strain>
    </source>
</reference>
<keyword evidence="2" id="KW-0472">Membrane</keyword>
<gene>
    <name evidence="3" type="ORF">B0H16DRAFT_1836157</name>
</gene>
<dbReference type="EMBL" id="JARKIB010000057">
    <property type="protein sequence ID" value="KAJ7752980.1"/>
    <property type="molecule type" value="Genomic_DNA"/>
</dbReference>
<evidence type="ECO:0000256" key="2">
    <source>
        <dbReference type="SAM" id="Phobius"/>
    </source>
</evidence>
<keyword evidence="4" id="KW-1185">Reference proteome</keyword>
<name>A0AAD7NAU9_9AGAR</name>
<evidence type="ECO:0000313" key="4">
    <source>
        <dbReference type="Proteomes" id="UP001215598"/>
    </source>
</evidence>
<proteinExistence type="predicted"/>
<keyword evidence="2" id="KW-0812">Transmembrane</keyword>
<feature type="transmembrane region" description="Helical" evidence="2">
    <location>
        <begin position="686"/>
        <end position="710"/>
    </location>
</feature>
<feature type="region of interest" description="Disordered" evidence="1">
    <location>
        <begin position="407"/>
        <end position="431"/>
    </location>
</feature>
<dbReference type="Proteomes" id="UP001215598">
    <property type="component" value="Unassembled WGS sequence"/>
</dbReference>
<feature type="region of interest" description="Disordered" evidence="1">
    <location>
        <begin position="107"/>
        <end position="182"/>
    </location>
</feature>